<dbReference type="NCBIfam" id="TIGR00912">
    <property type="entry name" value="2A0309"/>
    <property type="match status" value="1"/>
</dbReference>
<evidence type="ECO:0000256" key="2">
    <source>
        <dbReference type="ARBA" id="ARBA00007998"/>
    </source>
</evidence>
<comment type="similarity">
    <text evidence="2">Belongs to the amino acid-polyamine-organocation (APC) superfamily. Spore germination protein (SGP) (TC 2.A.3.9) family.</text>
</comment>
<keyword evidence="7 8" id="KW-0472">Membrane</keyword>
<feature type="transmembrane region" description="Helical" evidence="8">
    <location>
        <begin position="337"/>
        <end position="355"/>
    </location>
</feature>
<feature type="transmembrane region" description="Helical" evidence="8">
    <location>
        <begin position="145"/>
        <end position="165"/>
    </location>
</feature>
<evidence type="ECO:0000256" key="1">
    <source>
        <dbReference type="ARBA" id="ARBA00004141"/>
    </source>
</evidence>
<keyword evidence="3" id="KW-0813">Transport</keyword>
<organism evidence="9 10">
    <name type="scientific">Fictibacillus fluitans</name>
    <dbReference type="NCBI Taxonomy" id="3058422"/>
    <lineage>
        <taxon>Bacteria</taxon>
        <taxon>Bacillati</taxon>
        <taxon>Bacillota</taxon>
        <taxon>Bacilli</taxon>
        <taxon>Bacillales</taxon>
        <taxon>Fictibacillaceae</taxon>
        <taxon>Fictibacillus</taxon>
    </lineage>
</organism>
<evidence type="ECO:0000256" key="4">
    <source>
        <dbReference type="ARBA" id="ARBA00022544"/>
    </source>
</evidence>
<reference evidence="9" key="1">
    <citation type="submission" date="2023-07" db="EMBL/GenBank/DDBJ databases">
        <title>Fictibacillus sp. isolated from freshwater pond.</title>
        <authorList>
            <person name="Kirdat K."/>
            <person name="Bhat A."/>
            <person name="Mourya A."/>
            <person name="Yadav A."/>
        </authorList>
    </citation>
    <scope>NUCLEOTIDE SEQUENCE</scope>
    <source>
        <strain evidence="9">NE201</strain>
    </source>
</reference>
<evidence type="ECO:0000256" key="7">
    <source>
        <dbReference type="ARBA" id="ARBA00023136"/>
    </source>
</evidence>
<dbReference type="EMBL" id="JAUHTR010000001">
    <property type="protein sequence ID" value="MDN4523821.1"/>
    <property type="molecule type" value="Genomic_DNA"/>
</dbReference>
<dbReference type="RefSeq" id="WP_301164827.1">
    <property type="nucleotide sequence ID" value="NZ_JAUHTR010000001.1"/>
</dbReference>
<sequence>MSHKLNQWQLLLLTISFLVGSSLLLAPNLTSFYSEQDAWLSMIIALAVGLILNWLWIYLLSLYQYQSIFVIVEKAAGKWIGGLVSLLIVFYALHLCSYVVRNVSNFMISAVLPDTNAWTFQIMLILVSLYTCYYGLSNIARVNEFLNPIMAALFLVSLLLTLNRFELHNLKPFLQQPPKNILQGAYTTTGFPFIEVILLGTVFTYVSKKKNLIKTYLSAIGISGAILLVTIIIVVGCDGYYLVSRNTFPTFELMRAINVVKLLERIEVLVGVVWIVGIFTKIALCFYAGLMGLQHVSKHHRYRTFLLPAGLLVWAMSNHEHSNTMEFTDFVAKNWTLWWFTLYIILIVVMLIGIMRKKNKPPQS</sequence>
<dbReference type="Proteomes" id="UP001172721">
    <property type="component" value="Unassembled WGS sequence"/>
</dbReference>
<keyword evidence="6 8" id="KW-1133">Transmembrane helix</keyword>
<keyword evidence="10" id="KW-1185">Reference proteome</keyword>
<evidence type="ECO:0000313" key="10">
    <source>
        <dbReference type="Proteomes" id="UP001172721"/>
    </source>
</evidence>
<comment type="subcellular location">
    <subcellularLocation>
        <location evidence="1">Membrane</location>
        <topology evidence="1">Multi-pass membrane protein</topology>
    </subcellularLocation>
</comment>
<dbReference type="PANTHER" id="PTHR34975">
    <property type="entry name" value="SPORE GERMINATION PROTEIN A2"/>
    <property type="match status" value="1"/>
</dbReference>
<evidence type="ECO:0000313" key="9">
    <source>
        <dbReference type="EMBL" id="MDN4523821.1"/>
    </source>
</evidence>
<dbReference type="PANTHER" id="PTHR34975:SF2">
    <property type="entry name" value="SPORE GERMINATION PROTEIN A2"/>
    <property type="match status" value="1"/>
</dbReference>
<name>A0ABT8HSS2_9BACL</name>
<dbReference type="InterPro" id="IPR004761">
    <property type="entry name" value="Spore_GerAB"/>
</dbReference>
<evidence type="ECO:0000256" key="3">
    <source>
        <dbReference type="ARBA" id="ARBA00022448"/>
    </source>
</evidence>
<evidence type="ECO:0000256" key="5">
    <source>
        <dbReference type="ARBA" id="ARBA00022692"/>
    </source>
</evidence>
<evidence type="ECO:0000256" key="6">
    <source>
        <dbReference type="ARBA" id="ARBA00022989"/>
    </source>
</evidence>
<feature type="transmembrane region" description="Helical" evidence="8">
    <location>
        <begin position="38"/>
        <end position="59"/>
    </location>
</feature>
<dbReference type="Gene3D" id="1.20.1740.10">
    <property type="entry name" value="Amino acid/polyamine transporter I"/>
    <property type="match status" value="1"/>
</dbReference>
<comment type="caution">
    <text evidence="9">The sequence shown here is derived from an EMBL/GenBank/DDBJ whole genome shotgun (WGS) entry which is preliminary data.</text>
</comment>
<protein>
    <submittedName>
        <fullName evidence="9">Endospore germination permease</fullName>
    </submittedName>
</protein>
<keyword evidence="4" id="KW-0309">Germination</keyword>
<feature type="transmembrane region" description="Helical" evidence="8">
    <location>
        <begin position="7"/>
        <end position="26"/>
    </location>
</feature>
<keyword evidence="5 8" id="KW-0812">Transmembrane</keyword>
<evidence type="ECO:0000256" key="8">
    <source>
        <dbReference type="SAM" id="Phobius"/>
    </source>
</evidence>
<feature type="transmembrane region" description="Helical" evidence="8">
    <location>
        <begin position="79"/>
        <end position="100"/>
    </location>
</feature>
<proteinExistence type="inferred from homology"/>
<gene>
    <name evidence="9" type="ORF">QYB97_05010</name>
</gene>
<feature type="transmembrane region" description="Helical" evidence="8">
    <location>
        <begin position="268"/>
        <end position="290"/>
    </location>
</feature>
<feature type="transmembrane region" description="Helical" evidence="8">
    <location>
        <begin position="218"/>
        <end position="243"/>
    </location>
</feature>
<accession>A0ABT8HSS2</accession>
<dbReference type="Pfam" id="PF03845">
    <property type="entry name" value="Spore_permease"/>
    <property type="match status" value="1"/>
</dbReference>
<feature type="transmembrane region" description="Helical" evidence="8">
    <location>
        <begin position="302"/>
        <end position="317"/>
    </location>
</feature>
<feature type="transmembrane region" description="Helical" evidence="8">
    <location>
        <begin position="120"/>
        <end position="136"/>
    </location>
</feature>
<feature type="transmembrane region" description="Helical" evidence="8">
    <location>
        <begin position="185"/>
        <end position="206"/>
    </location>
</feature>